<reference evidence="5" key="1">
    <citation type="journal article" date="2020" name="New Phytol.">
        <title>Comparative genomics reveals dynamic genome evolution in host specialist ectomycorrhizal fungi.</title>
        <authorList>
            <person name="Lofgren L.A."/>
            <person name="Nguyen N.H."/>
            <person name="Vilgalys R."/>
            <person name="Ruytinx J."/>
            <person name="Liao H.L."/>
            <person name="Branco S."/>
            <person name="Kuo A."/>
            <person name="LaButti K."/>
            <person name="Lipzen A."/>
            <person name="Andreopoulos W."/>
            <person name="Pangilinan J."/>
            <person name="Riley R."/>
            <person name="Hundley H."/>
            <person name="Na H."/>
            <person name="Barry K."/>
            <person name="Grigoriev I.V."/>
            <person name="Stajich J.E."/>
            <person name="Kennedy P.G."/>
        </authorList>
    </citation>
    <scope>NUCLEOTIDE SEQUENCE</scope>
    <source>
        <strain evidence="5">DOB743</strain>
    </source>
</reference>
<dbReference type="GO" id="GO:0051642">
    <property type="term" value="P:centrosome localization"/>
    <property type="evidence" value="ECO:0007669"/>
    <property type="project" value="TreeGrafter"/>
</dbReference>
<accession>A0A9P6ZG75</accession>
<proteinExistence type="inferred from homology"/>
<feature type="compositionally biased region" description="Polar residues" evidence="4">
    <location>
        <begin position="281"/>
        <end position="293"/>
    </location>
</feature>
<evidence type="ECO:0000256" key="3">
    <source>
        <dbReference type="SAM" id="Coils"/>
    </source>
</evidence>
<evidence type="ECO:0000256" key="2">
    <source>
        <dbReference type="ARBA" id="ARBA00023054"/>
    </source>
</evidence>
<keyword evidence="2 3" id="KW-0175">Coiled coil</keyword>
<organism evidence="5 6">
    <name type="scientific">Suillus placidus</name>
    <dbReference type="NCBI Taxonomy" id="48579"/>
    <lineage>
        <taxon>Eukaryota</taxon>
        <taxon>Fungi</taxon>
        <taxon>Dikarya</taxon>
        <taxon>Basidiomycota</taxon>
        <taxon>Agaricomycotina</taxon>
        <taxon>Agaricomycetes</taxon>
        <taxon>Agaricomycetidae</taxon>
        <taxon>Boletales</taxon>
        <taxon>Suillineae</taxon>
        <taxon>Suillaceae</taxon>
        <taxon>Suillus</taxon>
    </lineage>
</organism>
<evidence type="ECO:0000313" key="6">
    <source>
        <dbReference type="Proteomes" id="UP000714275"/>
    </source>
</evidence>
<dbReference type="PANTHER" id="PTHR10921">
    <property type="entry name" value="NUCLEAR DISTRIBUTION PROTEIN NUDE HOMOLOG 1"/>
    <property type="match status" value="1"/>
</dbReference>
<dbReference type="Gene3D" id="6.10.250.1080">
    <property type="match status" value="1"/>
</dbReference>
<feature type="coiled-coil region" evidence="3">
    <location>
        <begin position="201"/>
        <end position="231"/>
    </location>
</feature>
<evidence type="ECO:0000256" key="1">
    <source>
        <dbReference type="ARBA" id="ARBA00007429"/>
    </source>
</evidence>
<dbReference type="OrthoDB" id="5877028at2759"/>
<dbReference type="InterPro" id="IPR033494">
    <property type="entry name" value="NUDE"/>
</dbReference>
<dbReference type="EMBL" id="JABBWD010000176">
    <property type="protein sequence ID" value="KAG1763134.1"/>
    <property type="molecule type" value="Genomic_DNA"/>
</dbReference>
<comment type="caution">
    <text evidence="5">The sequence shown here is derived from an EMBL/GenBank/DDBJ whole genome shotgun (WGS) entry which is preliminary data.</text>
</comment>
<dbReference type="GO" id="GO:0008017">
    <property type="term" value="F:microtubule binding"/>
    <property type="evidence" value="ECO:0007669"/>
    <property type="project" value="InterPro"/>
</dbReference>
<comment type="similarity">
    <text evidence="1">Belongs to the nudE family.</text>
</comment>
<evidence type="ECO:0000256" key="4">
    <source>
        <dbReference type="SAM" id="MobiDB-lite"/>
    </source>
</evidence>
<protein>
    <recommendedName>
        <fullName evidence="7">NUDE domain-containing protein</fullName>
    </recommendedName>
</protein>
<feature type="region of interest" description="Disordered" evidence="4">
    <location>
        <begin position="308"/>
        <end position="329"/>
    </location>
</feature>
<dbReference type="GO" id="GO:0047496">
    <property type="term" value="P:vesicle transport along microtubule"/>
    <property type="evidence" value="ECO:0007669"/>
    <property type="project" value="TreeGrafter"/>
</dbReference>
<feature type="region of interest" description="Disordered" evidence="4">
    <location>
        <begin position="252"/>
        <end position="293"/>
    </location>
</feature>
<sequence>MISSTLPSTILPAHREHCVSPPQTPPMIAPFDDLKILSCRAPTSSSIIKLSFDHELNSPSSSSPPQGTSISHAYTKPPSTILPNSPAPSPRNSLAVRECLSITSKQEGVGQVCSFISTGHTQKAQQDLKVKVTKTELDEWKTTHNATTTSLQRELDTLRQESQKLKVRLHGLELGNDDLERNERVVVSSLADREARYSKALEEIEHKLLDKTNLKEELQRVKDELRDSSVEIFILKDQLTAVRSRAPSILTENSNDNLLSTPPPPDLEPSDHSSNEKFSIPTLTRPPSTAVSSNYGQSVLLQHAGFQLSKHNPNTSSPSSTTHSNTLPTLAASRNSPRLLSLSHDLPLSLPVLAYPTLLLYP</sequence>
<dbReference type="PANTHER" id="PTHR10921:SF1">
    <property type="entry name" value="NUCLEAR DISTRIBUTION PROTEIN NUDE HOMOLOG"/>
    <property type="match status" value="1"/>
</dbReference>
<name>A0A9P6ZG75_9AGAM</name>
<evidence type="ECO:0008006" key="7">
    <source>
        <dbReference type="Google" id="ProtNLM"/>
    </source>
</evidence>
<dbReference type="GO" id="GO:0007020">
    <property type="term" value="P:microtubule nucleation"/>
    <property type="evidence" value="ECO:0007669"/>
    <property type="project" value="TreeGrafter"/>
</dbReference>
<dbReference type="Proteomes" id="UP000714275">
    <property type="component" value="Unassembled WGS sequence"/>
</dbReference>
<feature type="compositionally biased region" description="Low complexity" evidence="4">
    <location>
        <begin position="311"/>
        <end position="329"/>
    </location>
</feature>
<dbReference type="GO" id="GO:0005871">
    <property type="term" value="C:kinesin complex"/>
    <property type="evidence" value="ECO:0007669"/>
    <property type="project" value="TreeGrafter"/>
</dbReference>
<keyword evidence="6" id="KW-1185">Reference proteome</keyword>
<feature type="region of interest" description="Disordered" evidence="4">
    <location>
        <begin position="55"/>
        <end position="92"/>
    </location>
</feature>
<dbReference type="GO" id="GO:0000132">
    <property type="term" value="P:establishment of mitotic spindle orientation"/>
    <property type="evidence" value="ECO:0007669"/>
    <property type="project" value="TreeGrafter"/>
</dbReference>
<feature type="compositionally biased region" description="Polar residues" evidence="4">
    <location>
        <begin position="66"/>
        <end position="83"/>
    </location>
</feature>
<gene>
    <name evidence="5" type="ORF">EV702DRAFT_1221098</name>
</gene>
<dbReference type="AlphaFoldDB" id="A0A9P6ZG75"/>
<evidence type="ECO:0000313" key="5">
    <source>
        <dbReference type="EMBL" id="KAG1763134.1"/>
    </source>
</evidence>
<dbReference type="GO" id="GO:0007059">
    <property type="term" value="P:chromosome segregation"/>
    <property type="evidence" value="ECO:0007669"/>
    <property type="project" value="TreeGrafter"/>
</dbReference>
<dbReference type="GO" id="GO:0000776">
    <property type="term" value="C:kinetochore"/>
    <property type="evidence" value="ECO:0007669"/>
    <property type="project" value="TreeGrafter"/>
</dbReference>